<evidence type="ECO:0000256" key="1">
    <source>
        <dbReference type="ARBA" id="ARBA00000451"/>
    </source>
</evidence>
<reference evidence="7 8" key="1">
    <citation type="journal article" date="2014" name="Genome Biol. Evol.">
        <title>Comparative genomics and transcriptomics analyses reveal divergent lifestyle features of nematode endoparasitic fungus Hirsutella minnesotensis.</title>
        <authorList>
            <person name="Lai Y."/>
            <person name="Liu K."/>
            <person name="Zhang X."/>
            <person name="Zhang X."/>
            <person name="Li K."/>
            <person name="Wang N."/>
            <person name="Shu C."/>
            <person name="Wu Y."/>
            <person name="Wang C."/>
            <person name="Bushley K.E."/>
            <person name="Xiang M."/>
            <person name="Liu X."/>
        </authorList>
    </citation>
    <scope>NUCLEOTIDE SEQUENCE [LARGE SCALE GENOMIC DNA]</scope>
    <source>
        <strain evidence="7 8">3608</strain>
    </source>
</reference>
<feature type="region of interest" description="Disordered" evidence="5">
    <location>
        <begin position="2059"/>
        <end position="2079"/>
    </location>
</feature>
<protein>
    <recommendedName>
        <fullName evidence="2">separase</fullName>
        <ecNumber evidence="2">3.4.22.49</ecNumber>
    </recommendedName>
</protein>
<dbReference type="Proteomes" id="UP000054481">
    <property type="component" value="Unassembled WGS sequence"/>
</dbReference>
<dbReference type="InterPro" id="IPR030397">
    <property type="entry name" value="SEPARIN_core_dom"/>
</dbReference>
<dbReference type="GO" id="GO:0006508">
    <property type="term" value="P:proteolysis"/>
    <property type="evidence" value="ECO:0007669"/>
    <property type="project" value="InterPro"/>
</dbReference>
<dbReference type="GO" id="GO:0005634">
    <property type="term" value="C:nucleus"/>
    <property type="evidence" value="ECO:0007669"/>
    <property type="project" value="InterPro"/>
</dbReference>
<dbReference type="InterPro" id="IPR011990">
    <property type="entry name" value="TPR-like_helical_dom_sf"/>
</dbReference>
<dbReference type="Gene3D" id="1.25.40.10">
    <property type="entry name" value="Tetratricopeptide repeat domain"/>
    <property type="match status" value="2"/>
</dbReference>
<accession>A0A0F8A2J1</accession>
<feature type="region of interest" description="Disordered" evidence="5">
    <location>
        <begin position="1305"/>
        <end position="1348"/>
    </location>
</feature>
<name>A0A0F8A2J1_9HYPO</name>
<keyword evidence="4" id="KW-0159">Chromosome partition</keyword>
<evidence type="ECO:0000259" key="6">
    <source>
        <dbReference type="PROSITE" id="PS51700"/>
    </source>
</evidence>
<dbReference type="Pfam" id="PF03568">
    <property type="entry name" value="Separin_C"/>
    <property type="match status" value="1"/>
</dbReference>
<dbReference type="GO" id="GO:0004197">
    <property type="term" value="F:cysteine-type endopeptidase activity"/>
    <property type="evidence" value="ECO:0007669"/>
    <property type="project" value="InterPro"/>
</dbReference>
<feature type="region of interest" description="Disordered" evidence="5">
    <location>
        <begin position="40"/>
        <end position="73"/>
    </location>
</feature>
<dbReference type="GO" id="GO:0072686">
    <property type="term" value="C:mitotic spindle"/>
    <property type="evidence" value="ECO:0007669"/>
    <property type="project" value="TreeGrafter"/>
</dbReference>
<feature type="region of interest" description="Disordered" evidence="5">
    <location>
        <begin position="1445"/>
        <end position="1467"/>
    </location>
</feature>
<organism evidence="7 8">
    <name type="scientific">Hirsutella minnesotensis 3608</name>
    <dbReference type="NCBI Taxonomy" id="1043627"/>
    <lineage>
        <taxon>Eukaryota</taxon>
        <taxon>Fungi</taxon>
        <taxon>Dikarya</taxon>
        <taxon>Ascomycota</taxon>
        <taxon>Pezizomycotina</taxon>
        <taxon>Sordariomycetes</taxon>
        <taxon>Hypocreomycetidae</taxon>
        <taxon>Hypocreales</taxon>
        <taxon>Ophiocordycipitaceae</taxon>
        <taxon>Hirsutella</taxon>
    </lineage>
</organism>
<feature type="domain" description="Peptidase C50" evidence="6">
    <location>
        <begin position="1894"/>
        <end position="1991"/>
    </location>
</feature>
<dbReference type="SUPFAM" id="SSF48452">
    <property type="entry name" value="TPR-like"/>
    <property type="match status" value="1"/>
</dbReference>
<evidence type="ECO:0000256" key="5">
    <source>
        <dbReference type="SAM" id="MobiDB-lite"/>
    </source>
</evidence>
<feature type="compositionally biased region" description="Basic and acidic residues" evidence="5">
    <location>
        <begin position="2059"/>
        <end position="2073"/>
    </location>
</feature>
<dbReference type="InterPro" id="IPR005314">
    <property type="entry name" value="Peptidase_C50"/>
</dbReference>
<dbReference type="PANTHER" id="PTHR12792:SF0">
    <property type="entry name" value="SEPARIN"/>
    <property type="match status" value="1"/>
</dbReference>
<sequence>MASTQAKVDAVKAAVLSTSSCTPATVVLLKELLLPDESKAKPPVRTAKPAATTKSKPAATSKRVTNTTETLSARDRTALATHVINASLKSLAEAAKPIPPSTPSKQNGAAKQPPGARSLRRSISAPLSPLQPRTLNRVASSPNVKAKDSKNPSAVQSTGCLATVECARIAFSCLRSLKGPPQEGHADYQLENGMSALVGRLLALGMHDQAIKDLRVLKKRLDGSTPIAASKTTKAAIAENTPAACGIADLLDFGKTISKQGLATVTACQMQTLRLVAATKKPAHIESLLPALLESNPSSPVNLLSRVAEAGEKEASKAARQIATLSQIILSTMPSVSASEDAVATEPRLSPSPTVVFELQALAFRTQLIWWKLANHQGNADEDILSPFTRCIRAFVRRQKSDDKLVYQKLASAFDGIMQMIRTHKHQPATSDKSPLSIIYQVLGSTAHSARKFDEAYGWLQSLKSCLDPEAEGSVRAYSVSARILAAALRRSSLGSDVEGLTRGVIAGLEGSLSGTITELNELLESLSAARRSAVGLLKNVVEPGSDSQLVPEELVSIFKDFVVRFPKFVRRWLGSPPAKDAGAKQVLQFDQRKQTVMQSIGQVLDAAFMVLKCDIQAGSDDWQLMDDVLQHCASLLESVSDPAMSIARADQLGTYHVKISSLYFSKFLELRKTTNRSKDVTRRLLQALSRSVDAVKDRSLAEKEKAQLSTKLELFADLCKEAGRTEDAIRTLRSICTNMAEDGVLSEVAAALATQPPAVAWSKTDKASSLSRTLRSIAKLDRSWNDWTFFLPETERAAVLEHLLQLSSSSSSHTQPPRLHDASLAALLRIYTLEKYPIRRMRVLLHVFYQNLGEEAGILEISPQLEQALEQLSRRDLAEDSALSQFVPHLEAYHTSISAMAESEAELPLTPVREAISSWSKMAAACKTKNDLHGVIDNPDGLLEHLQSLNQLVGLRGDNKLQLSISELSIALAKAIDAGTSAAASRDNLVLNHSQLAARYVGLGSYSQALKTIEQTRELVEQNESISRGIMADFYLSQAEYYSGVGASEEALKYISKANDICSQSYSTWTQSRSQATLILSMTSFLQSTVLLQKGDVLDALTAVKSSVRMLSHDWSKLEAEFTASGTSSADSSMAETSTASIELRSSQGRANGPRFWRLASPLVRSLLHISSVYAHIGMFQETIYYAESAGKIADSTQSSLFKAQISAWTASVYVKAGMLDKALTASEEAVANLPEDACSCRVRVARQVGDFYSVMDDGENAQKYLKMAEDTVHQLSSNNESTTVPNGEPAVNLVAIRTKTAPAPKTMRATRTTRTAKAAPTPAPRVVKGGRAATRAKTPPVQEAPDLPKDVYQSSLLAAVILSKAVGLIHQEDWSSALSTLEQVKGLPKLLDTLSQEQVVMATTLIGHSMEQMISDPVFSVVQDSTISFPAVCGALEKGPMDKTVAGTSPVRKGRADRKGAKEAGGPAFAEALRRAQELLIEAHGSALSASDSSTVHRISTLLQSTIILLSATSAGKSRPALTSGLATVAVDLGRNIAWAREQNTLRAPANASAFTASVKTSVSASANRRCSLDLASDPAQFQKKYVEMIPKNWSVISLSLSDNRHDLCISKLQAGHSPFILRLPLERANCRDADSEVFNFEHGREELHAVIQLANETSHSARDLKAKGERNAWWSEREALDGRLGDLLTTIETTWLGGFRGIFSQHERRPDLLARFQKSFQQILDGSLPSRNRVRRKTTTKTSGVTLDPRILDLFIGLGDPTDPDADYDEALNDLLYFVVDILQFHGERNAYDEIDFDAMVVETYDALRGYYGAARSGAREEGAHTVLVLDKALHEFPWESLPCMEGLAVSRVPSLACLRQLIKDASMPSEAEASGTTNTGTLPKGHYVSAKSGTFILNPSSDLKNTQSFFQGTFSKKLDSWTGIVNRAPDEPEMERALTGSDIMLYFGHGSGAQYIRGRTVRRLERCRPATFLMGCSSAALTAVGEFECYGPVWNYMMAGCPAVVGTLWDVTDRDIDRFAGRAFEEWGLLPRGTFAGGGARGGRGRVDEAVGDDARDAEQGASGTEHKAPSPPRALSLAEAVGRAREACRFRYLNAAAVVVYGIPAYITRDNGTDTG</sequence>
<evidence type="ECO:0000256" key="3">
    <source>
        <dbReference type="ARBA" id="ARBA00022801"/>
    </source>
</evidence>
<dbReference type="GO" id="GO:0044732">
    <property type="term" value="C:mitotic spindle pole body"/>
    <property type="evidence" value="ECO:0007669"/>
    <property type="project" value="TreeGrafter"/>
</dbReference>
<feature type="region of interest" description="Disordered" evidence="5">
    <location>
        <begin position="95"/>
        <end position="154"/>
    </location>
</feature>
<dbReference type="PROSITE" id="PS51700">
    <property type="entry name" value="SEPARIN"/>
    <property type="match status" value="1"/>
</dbReference>
<dbReference type="GO" id="GO:0005737">
    <property type="term" value="C:cytoplasm"/>
    <property type="evidence" value="ECO:0007669"/>
    <property type="project" value="TreeGrafter"/>
</dbReference>
<evidence type="ECO:0000256" key="4">
    <source>
        <dbReference type="ARBA" id="ARBA00022829"/>
    </source>
</evidence>
<comment type="catalytic activity">
    <reaction evidence="1">
        <text>All bonds known to be hydrolyzed by this endopeptidase have arginine in P1 and an acidic residue in P4. P6 is often occupied by an acidic residue or by a hydroxy-amino-acid residue, the phosphorylation of which enhances cleavage.</text>
        <dbReference type="EC" id="3.4.22.49"/>
    </reaction>
</comment>
<keyword evidence="3" id="KW-0378">Hydrolase</keyword>
<feature type="compositionally biased region" description="Polar residues" evidence="5">
    <location>
        <begin position="131"/>
        <end position="143"/>
    </location>
</feature>
<evidence type="ECO:0000313" key="7">
    <source>
        <dbReference type="EMBL" id="KJZ77047.1"/>
    </source>
</evidence>
<dbReference type="GO" id="GO:0051307">
    <property type="term" value="P:meiotic chromosome separation"/>
    <property type="evidence" value="ECO:0007669"/>
    <property type="project" value="TreeGrafter"/>
</dbReference>
<dbReference type="OrthoDB" id="10255632at2759"/>
<feature type="compositionally biased region" description="Low complexity" evidence="5">
    <location>
        <begin position="46"/>
        <end position="62"/>
    </location>
</feature>
<dbReference type="EMBL" id="KQ030508">
    <property type="protein sequence ID" value="KJZ77047.1"/>
    <property type="molecule type" value="Genomic_DNA"/>
</dbReference>
<keyword evidence="8" id="KW-1185">Reference proteome</keyword>
<evidence type="ECO:0000256" key="2">
    <source>
        <dbReference type="ARBA" id="ARBA00012489"/>
    </source>
</evidence>
<gene>
    <name evidence="7" type="ORF">HIM_03368</name>
</gene>
<feature type="compositionally biased region" description="Low complexity" evidence="5">
    <location>
        <begin position="1305"/>
        <end position="1322"/>
    </location>
</feature>
<evidence type="ECO:0000313" key="8">
    <source>
        <dbReference type="Proteomes" id="UP000054481"/>
    </source>
</evidence>
<dbReference type="EC" id="3.4.22.49" evidence="2"/>
<dbReference type="PANTHER" id="PTHR12792">
    <property type="entry name" value="EXTRA SPINDLE POLES 1-RELATED"/>
    <property type="match status" value="1"/>
</dbReference>
<proteinExistence type="predicted"/>